<comment type="caution">
    <text evidence="2">The sequence shown here is derived from an EMBL/GenBank/DDBJ whole genome shotgun (WGS) entry which is preliminary data.</text>
</comment>
<sequence length="99" mass="11268">MPARLPLRQFFGTRWNGHTSARKLFWWDMAIVGSLLNSFFGVLALILLARDAGEGAWLLLHLLLIPYNLFLVISVHRHTGSRFLHRSAAITWLGCTLLI</sequence>
<keyword evidence="1" id="KW-0812">Transmembrane</keyword>
<keyword evidence="3" id="KW-1185">Reference proteome</keyword>
<evidence type="ECO:0000313" key="3">
    <source>
        <dbReference type="Proteomes" id="UP000603602"/>
    </source>
</evidence>
<feature type="transmembrane region" description="Helical" evidence="1">
    <location>
        <begin position="55"/>
        <end position="76"/>
    </location>
</feature>
<dbReference type="RefSeq" id="WP_187716718.1">
    <property type="nucleotide sequence ID" value="NZ_JACTAH010000001.1"/>
</dbReference>
<proteinExistence type="predicted"/>
<keyword evidence="1" id="KW-0472">Membrane</keyword>
<protein>
    <recommendedName>
        <fullName evidence="4">DUF805 domain-containing protein</fullName>
    </recommendedName>
</protein>
<gene>
    <name evidence="2" type="ORF">IFO67_03320</name>
</gene>
<keyword evidence="1" id="KW-1133">Transmembrane helix</keyword>
<dbReference type="Proteomes" id="UP000603602">
    <property type="component" value="Unassembled WGS sequence"/>
</dbReference>
<dbReference type="EMBL" id="JACYTO010000001">
    <property type="protein sequence ID" value="MBD8501903.1"/>
    <property type="molecule type" value="Genomic_DNA"/>
</dbReference>
<evidence type="ECO:0008006" key="4">
    <source>
        <dbReference type="Google" id="ProtNLM"/>
    </source>
</evidence>
<feature type="transmembrane region" description="Helical" evidence="1">
    <location>
        <begin position="24"/>
        <end position="49"/>
    </location>
</feature>
<reference evidence="3" key="1">
    <citation type="submission" date="2023-07" db="EMBL/GenBank/DDBJ databases">
        <title>Thauera sp. CAU 1555 isolated from sand of Yaerae Beach.</title>
        <authorList>
            <person name="Kim W."/>
        </authorList>
    </citation>
    <scope>NUCLEOTIDE SEQUENCE [LARGE SCALE GENOMIC DNA]</scope>
    <source>
        <strain evidence="3">CAU 1555</strain>
    </source>
</reference>
<name>A0ABR9B6A7_9RHOO</name>
<organism evidence="2 3">
    <name type="scientific">Thauera sedimentorum</name>
    <dbReference type="NCBI Taxonomy" id="2767595"/>
    <lineage>
        <taxon>Bacteria</taxon>
        <taxon>Pseudomonadati</taxon>
        <taxon>Pseudomonadota</taxon>
        <taxon>Betaproteobacteria</taxon>
        <taxon>Rhodocyclales</taxon>
        <taxon>Zoogloeaceae</taxon>
        <taxon>Thauera</taxon>
    </lineage>
</organism>
<accession>A0ABR9B6A7</accession>
<evidence type="ECO:0000256" key="1">
    <source>
        <dbReference type="SAM" id="Phobius"/>
    </source>
</evidence>
<evidence type="ECO:0000313" key="2">
    <source>
        <dbReference type="EMBL" id="MBD8501903.1"/>
    </source>
</evidence>